<keyword evidence="2" id="KW-0808">Transferase</keyword>
<evidence type="ECO:0000259" key="1">
    <source>
        <dbReference type="Pfam" id="PF00534"/>
    </source>
</evidence>
<proteinExistence type="predicted"/>
<gene>
    <name evidence="2" type="ORF">DW707_02315</name>
</gene>
<dbReference type="Proteomes" id="UP000286271">
    <property type="component" value="Unassembled WGS sequence"/>
</dbReference>
<name>A0A3R5WTD5_9FIRM</name>
<dbReference type="Pfam" id="PF00534">
    <property type="entry name" value="Glycos_transf_1"/>
    <property type="match status" value="1"/>
</dbReference>
<dbReference type="PANTHER" id="PTHR12526">
    <property type="entry name" value="GLYCOSYLTRANSFERASE"/>
    <property type="match status" value="1"/>
</dbReference>
<dbReference type="CDD" id="cd03820">
    <property type="entry name" value="GT4_AmsD-like"/>
    <property type="match status" value="1"/>
</dbReference>
<evidence type="ECO:0000313" key="2">
    <source>
        <dbReference type="EMBL" id="RHF00059.1"/>
    </source>
</evidence>
<protein>
    <submittedName>
        <fullName evidence="2">Glycosyltransferase family 4 protein</fullName>
    </submittedName>
</protein>
<dbReference type="GO" id="GO:0016757">
    <property type="term" value="F:glycosyltransferase activity"/>
    <property type="evidence" value="ECO:0007669"/>
    <property type="project" value="InterPro"/>
</dbReference>
<comment type="caution">
    <text evidence="2">The sequence shown here is derived from an EMBL/GenBank/DDBJ whole genome shotgun (WGS) entry which is preliminary data.</text>
</comment>
<dbReference type="AlphaFoldDB" id="A0A3R5WTD5"/>
<dbReference type="SUPFAM" id="SSF53756">
    <property type="entry name" value="UDP-Glycosyltransferase/glycogen phosphorylase"/>
    <property type="match status" value="1"/>
</dbReference>
<dbReference type="PANTHER" id="PTHR12526:SF630">
    <property type="entry name" value="GLYCOSYLTRANSFERASE"/>
    <property type="match status" value="1"/>
</dbReference>
<organism evidence="2 3">
    <name type="scientific">Roseburia inulinivorans</name>
    <dbReference type="NCBI Taxonomy" id="360807"/>
    <lineage>
        <taxon>Bacteria</taxon>
        <taxon>Bacillati</taxon>
        <taxon>Bacillota</taxon>
        <taxon>Clostridia</taxon>
        <taxon>Lachnospirales</taxon>
        <taxon>Lachnospiraceae</taxon>
        <taxon>Roseburia</taxon>
    </lineage>
</organism>
<dbReference type="InterPro" id="IPR001296">
    <property type="entry name" value="Glyco_trans_1"/>
</dbReference>
<dbReference type="EMBL" id="QSKW01000002">
    <property type="protein sequence ID" value="RHF00059.1"/>
    <property type="molecule type" value="Genomic_DNA"/>
</dbReference>
<evidence type="ECO:0000313" key="3">
    <source>
        <dbReference type="Proteomes" id="UP000286271"/>
    </source>
</evidence>
<feature type="domain" description="Glycosyl transferase family 1" evidence="1">
    <location>
        <begin position="213"/>
        <end position="373"/>
    </location>
</feature>
<dbReference type="Gene3D" id="3.40.50.2000">
    <property type="entry name" value="Glycogen Phosphorylase B"/>
    <property type="match status" value="2"/>
</dbReference>
<dbReference type="RefSeq" id="WP_118587202.1">
    <property type="nucleotide sequence ID" value="NZ_QRVS01000025.1"/>
</dbReference>
<sequence>MAKICFIASSLFTMGGEQRVTAVIANELVKNNQIIAYTMDEEPDKQNNPYQVDPRIEIRKIRQPEFPLAGRIVRRMIREVNERTRLLYKREFCYNLLEYAYFCKAWQKQMIQELSGEHYDVMIAVSGGNTIRLGLIADKLDCDKTVGWEHNAYEAYFETKGLYFWHMDQLFGRSIRKLDHCVVLNNYISQKYQEAFGRKCDVIYNPRSFVSEHKSSLNNKKFVACGRCIRQKGFDLLLESFHLFAEKESEWTLTIVGDGDMRSQLEEQIERYHLKDRVTITGYTKEVKKYLLDASVYLLSSRWEGFPMVLTEAFEMGIPVVSYNITAIEPLITEGREGYLAESYDVRKFADRMLEMTELSQKDRQRMAAYAIEKADSLAVERIIEQWKNLLKAD</sequence>
<accession>A0A3R5WTD5</accession>
<reference evidence="2 3" key="1">
    <citation type="submission" date="2018-08" db="EMBL/GenBank/DDBJ databases">
        <title>A genome reference for cultivated species of the human gut microbiota.</title>
        <authorList>
            <person name="Zou Y."/>
            <person name="Xue W."/>
            <person name="Luo G."/>
        </authorList>
    </citation>
    <scope>NUCLEOTIDE SEQUENCE [LARGE SCALE GENOMIC DNA]</scope>
    <source>
        <strain evidence="2 3">AM27-11</strain>
    </source>
</reference>